<dbReference type="Pfam" id="PF02518">
    <property type="entry name" value="HATPase_c"/>
    <property type="match status" value="1"/>
</dbReference>
<evidence type="ECO:0000313" key="7">
    <source>
        <dbReference type="EMBL" id="WDZ84922.1"/>
    </source>
</evidence>
<dbReference type="RefSeq" id="WP_275031613.1">
    <property type="nucleotide sequence ID" value="NZ_CP118615.1"/>
</dbReference>
<dbReference type="PANTHER" id="PTHR24421">
    <property type="entry name" value="NITRATE/NITRITE SENSOR PROTEIN NARX-RELATED"/>
    <property type="match status" value="1"/>
</dbReference>
<proteinExistence type="predicted"/>
<feature type="transmembrane region" description="Helical" evidence="5">
    <location>
        <begin position="70"/>
        <end position="88"/>
    </location>
</feature>
<dbReference type="Proteomes" id="UP001219605">
    <property type="component" value="Chromosome"/>
</dbReference>
<feature type="compositionally biased region" description="Pro residues" evidence="4">
    <location>
        <begin position="17"/>
        <end position="29"/>
    </location>
</feature>
<evidence type="ECO:0000256" key="2">
    <source>
        <dbReference type="ARBA" id="ARBA00022777"/>
    </source>
</evidence>
<gene>
    <name evidence="7" type="ORF">PVK37_00115</name>
</gene>
<reference evidence="7 8" key="1">
    <citation type="submission" date="2023-02" db="EMBL/GenBank/DDBJ databases">
        <authorList>
            <person name="Mo P."/>
        </authorList>
    </citation>
    <scope>NUCLEOTIDE SEQUENCE [LARGE SCALE GENOMIC DNA]</scope>
    <source>
        <strain evidence="7 8">HUAS 3</strain>
    </source>
</reference>
<feature type="transmembrane region" description="Helical" evidence="5">
    <location>
        <begin position="174"/>
        <end position="195"/>
    </location>
</feature>
<dbReference type="Gene3D" id="3.30.565.10">
    <property type="entry name" value="Histidine kinase-like ATPase, C-terminal domain"/>
    <property type="match status" value="1"/>
</dbReference>
<keyword evidence="5" id="KW-1133">Transmembrane helix</keyword>
<feature type="region of interest" description="Disordered" evidence="4">
    <location>
        <begin position="383"/>
        <end position="403"/>
    </location>
</feature>
<keyword evidence="8" id="KW-1185">Reference proteome</keyword>
<dbReference type="InterPro" id="IPR003594">
    <property type="entry name" value="HATPase_dom"/>
</dbReference>
<evidence type="ECO:0000256" key="5">
    <source>
        <dbReference type="SAM" id="Phobius"/>
    </source>
</evidence>
<feature type="transmembrane region" description="Helical" evidence="5">
    <location>
        <begin position="127"/>
        <end position="145"/>
    </location>
</feature>
<dbReference type="InterPro" id="IPR050482">
    <property type="entry name" value="Sensor_HK_TwoCompSys"/>
</dbReference>
<protein>
    <submittedName>
        <fullName evidence="7">ATP-binding protein</fullName>
    </submittedName>
</protein>
<evidence type="ECO:0000259" key="6">
    <source>
        <dbReference type="Pfam" id="PF02518"/>
    </source>
</evidence>
<sequence>MPVVTTPYLTVGAPGRPTAPPPPSPPVPDNPAADALARVFTTLPIVLRLTCGIAGAAAALAVRSEPVDPTLLAVAVVVLTGWSGWFAWRGHRSGLTGRLVAVDVALTVVACLLIPRLVAAEVLPGEVSWVAILASTSVIVAQLALRSRWAVPAGLLVTGAYAVGAHLAGNDVEAIAHATTLTVQTASGTALAVVLRRSSRRADRAFAERQRVARDAVIARTAREAERRQNRDLHDTVLSTLTMVGLGAVRADSVLLRERAAADLRTLTGPDLPALAATVPVADRLRAVLARFPDLPLTTELGPVTAPAAVAGAVADSTFAALANVVRHAPGAAVRLRLAGVAGTVVVEVVDDGPGFDPVGVPAHRYGLRESVRGRMAAAGGRATVDSAPGRGTRITLEWPDDR</sequence>
<feature type="transmembrane region" description="Helical" evidence="5">
    <location>
        <begin position="150"/>
        <end position="168"/>
    </location>
</feature>
<dbReference type="CDD" id="cd16917">
    <property type="entry name" value="HATPase_UhpB-NarQ-NarX-like"/>
    <property type="match status" value="1"/>
</dbReference>
<organism evidence="7 8">
    <name type="scientific">Micromonospora cathayae</name>
    <dbReference type="NCBI Taxonomy" id="3028804"/>
    <lineage>
        <taxon>Bacteria</taxon>
        <taxon>Bacillati</taxon>
        <taxon>Actinomycetota</taxon>
        <taxon>Actinomycetes</taxon>
        <taxon>Micromonosporales</taxon>
        <taxon>Micromonosporaceae</taxon>
        <taxon>Micromonospora</taxon>
    </lineage>
</organism>
<keyword evidence="2" id="KW-0418">Kinase</keyword>
<dbReference type="SUPFAM" id="SSF55874">
    <property type="entry name" value="ATPase domain of HSP90 chaperone/DNA topoisomerase II/histidine kinase"/>
    <property type="match status" value="1"/>
</dbReference>
<evidence type="ECO:0000256" key="4">
    <source>
        <dbReference type="SAM" id="MobiDB-lite"/>
    </source>
</evidence>
<dbReference type="InterPro" id="IPR036890">
    <property type="entry name" value="HATPase_C_sf"/>
</dbReference>
<keyword evidence="5" id="KW-0472">Membrane</keyword>
<dbReference type="PANTHER" id="PTHR24421:SF61">
    <property type="entry name" value="OXYGEN SENSOR HISTIDINE KINASE NREB"/>
    <property type="match status" value="1"/>
</dbReference>
<accession>A0ABY7ZPG2</accession>
<feature type="domain" description="Histidine kinase/HSP90-like ATPase" evidence="6">
    <location>
        <begin position="321"/>
        <end position="402"/>
    </location>
</feature>
<keyword evidence="5" id="KW-0812">Transmembrane</keyword>
<keyword evidence="1" id="KW-0808">Transferase</keyword>
<feature type="transmembrane region" description="Helical" evidence="5">
    <location>
        <begin position="45"/>
        <end position="64"/>
    </location>
</feature>
<keyword evidence="7" id="KW-0547">Nucleotide-binding</keyword>
<feature type="transmembrane region" description="Helical" evidence="5">
    <location>
        <begin position="95"/>
        <end position="115"/>
    </location>
</feature>
<keyword evidence="3" id="KW-0902">Two-component regulatory system</keyword>
<evidence type="ECO:0000256" key="3">
    <source>
        <dbReference type="ARBA" id="ARBA00023012"/>
    </source>
</evidence>
<evidence type="ECO:0000313" key="8">
    <source>
        <dbReference type="Proteomes" id="UP001219605"/>
    </source>
</evidence>
<feature type="region of interest" description="Disordered" evidence="4">
    <location>
        <begin position="1"/>
        <end position="30"/>
    </location>
</feature>
<dbReference type="EMBL" id="CP118615">
    <property type="protein sequence ID" value="WDZ84922.1"/>
    <property type="molecule type" value="Genomic_DNA"/>
</dbReference>
<dbReference type="GO" id="GO:0005524">
    <property type="term" value="F:ATP binding"/>
    <property type="evidence" value="ECO:0007669"/>
    <property type="project" value="UniProtKB-KW"/>
</dbReference>
<name>A0ABY7ZPG2_9ACTN</name>
<evidence type="ECO:0000256" key="1">
    <source>
        <dbReference type="ARBA" id="ARBA00022679"/>
    </source>
</evidence>
<keyword evidence="7" id="KW-0067">ATP-binding</keyword>